<reference evidence="1 2" key="1">
    <citation type="submission" date="2015-03" db="EMBL/GenBank/DDBJ databases">
        <title>Comparative genomics of Pseudomonas insights into diversity of traits involved in vanlence and defense.</title>
        <authorList>
            <person name="Qin Y."/>
        </authorList>
    </citation>
    <scope>NUCLEOTIDE SEQUENCE [LARGE SCALE GENOMIC DNA]</scope>
    <source>
        <strain evidence="1 2">C3</strain>
    </source>
</reference>
<dbReference type="EMBL" id="LACD01000016">
    <property type="protein sequence ID" value="KJZ43518.1"/>
    <property type="molecule type" value="Genomic_DNA"/>
</dbReference>
<evidence type="ECO:0000313" key="1">
    <source>
        <dbReference type="EMBL" id="KJZ43518.1"/>
    </source>
</evidence>
<dbReference type="PATRIC" id="fig|294.131.peg.850"/>
<dbReference type="AlphaFoldDB" id="A0A0F4TGF6"/>
<protein>
    <submittedName>
        <fullName evidence="1">Uncharacterized protein</fullName>
    </submittedName>
</protein>
<dbReference type="Proteomes" id="UP000033500">
    <property type="component" value="Unassembled WGS sequence"/>
</dbReference>
<evidence type="ECO:0000313" key="2">
    <source>
        <dbReference type="Proteomes" id="UP000033500"/>
    </source>
</evidence>
<proteinExistence type="predicted"/>
<organism evidence="1 2">
    <name type="scientific">Pseudomonas fluorescens</name>
    <dbReference type="NCBI Taxonomy" id="294"/>
    <lineage>
        <taxon>Bacteria</taxon>
        <taxon>Pseudomonadati</taxon>
        <taxon>Pseudomonadota</taxon>
        <taxon>Gammaproteobacteria</taxon>
        <taxon>Pseudomonadales</taxon>
        <taxon>Pseudomonadaceae</taxon>
        <taxon>Pseudomonas</taxon>
    </lineage>
</organism>
<name>A0A0F4TGF6_PSEFL</name>
<dbReference type="RefSeq" id="WP_046047076.1">
    <property type="nucleotide sequence ID" value="NZ_LACD01000016.1"/>
</dbReference>
<accession>A0A0F4TGF6</accession>
<gene>
    <name evidence="1" type="ORF">VC34_13815</name>
</gene>
<comment type="caution">
    <text evidence="1">The sequence shown here is derived from an EMBL/GenBank/DDBJ whole genome shotgun (WGS) entry which is preliminary data.</text>
</comment>
<sequence length="172" mass="19245">MSTDEQLLEQSPSRFCGPALEQSRIDIPGAVELTDSADVGINRSLARGNMQGMAIIVPPTQVFAGDRIRIFVQHRDSSPAPLIWFDVPSDYQGGPFLRRIPSNKIPEGISRWFYRVNNVESAHLKVLVMTTVPGDIDPRSDYPGYPLLREPQISPEEIDGNQSVKDNIPLWF</sequence>